<dbReference type="InterPro" id="IPR007110">
    <property type="entry name" value="Ig-like_dom"/>
</dbReference>
<evidence type="ECO:0000256" key="1">
    <source>
        <dbReference type="ARBA" id="ARBA00023180"/>
    </source>
</evidence>
<sequence>KDPSSPVVCHATGFYPSGVAIYWLENGQDHDEDVELGELLPNADGTFQKTSTLNVPPDEWKKNHYVCEVQHRGKSIQ</sequence>
<dbReference type="InterPro" id="IPR050208">
    <property type="entry name" value="MHC_class-I_related"/>
</dbReference>
<keyword evidence="2" id="KW-0393">Immunoglobulin domain</keyword>
<name>A0ABD0NJR8_CIRMR</name>
<evidence type="ECO:0000259" key="3">
    <source>
        <dbReference type="PROSITE" id="PS50835"/>
    </source>
</evidence>
<dbReference type="Proteomes" id="UP001529510">
    <property type="component" value="Unassembled WGS sequence"/>
</dbReference>
<dbReference type="Pfam" id="PF07654">
    <property type="entry name" value="C1-set"/>
    <property type="match status" value="1"/>
</dbReference>
<dbReference type="EMBL" id="JAMKFB020000022">
    <property type="protein sequence ID" value="KAL0161575.1"/>
    <property type="molecule type" value="Genomic_DNA"/>
</dbReference>
<evidence type="ECO:0000313" key="4">
    <source>
        <dbReference type="EMBL" id="KAL0161575.1"/>
    </source>
</evidence>
<dbReference type="InterPro" id="IPR013783">
    <property type="entry name" value="Ig-like_fold"/>
</dbReference>
<evidence type="ECO:0000256" key="2">
    <source>
        <dbReference type="ARBA" id="ARBA00023319"/>
    </source>
</evidence>
<dbReference type="PANTHER" id="PTHR16675:SF237">
    <property type="entry name" value="MHC CLASS I ANTIGEN TRANSCRIPT VARIANT 1-RELATED"/>
    <property type="match status" value="1"/>
</dbReference>
<feature type="non-terminal residue" evidence="4">
    <location>
        <position position="77"/>
    </location>
</feature>
<dbReference type="InterPro" id="IPR003597">
    <property type="entry name" value="Ig_C1-set"/>
</dbReference>
<dbReference type="PANTHER" id="PTHR16675">
    <property type="entry name" value="MHC CLASS I-RELATED"/>
    <property type="match status" value="1"/>
</dbReference>
<keyword evidence="5" id="KW-1185">Reference proteome</keyword>
<dbReference type="AlphaFoldDB" id="A0ABD0NJR8"/>
<dbReference type="SUPFAM" id="SSF48726">
    <property type="entry name" value="Immunoglobulin"/>
    <property type="match status" value="1"/>
</dbReference>
<comment type="caution">
    <text evidence="4">The sequence shown here is derived from an EMBL/GenBank/DDBJ whole genome shotgun (WGS) entry which is preliminary data.</text>
</comment>
<dbReference type="PROSITE" id="PS50835">
    <property type="entry name" value="IG_LIKE"/>
    <property type="match status" value="1"/>
</dbReference>
<dbReference type="Gene3D" id="2.60.40.10">
    <property type="entry name" value="Immunoglobulins"/>
    <property type="match status" value="1"/>
</dbReference>
<dbReference type="SMART" id="SM00407">
    <property type="entry name" value="IGc1"/>
    <property type="match status" value="1"/>
</dbReference>
<evidence type="ECO:0000313" key="5">
    <source>
        <dbReference type="Proteomes" id="UP001529510"/>
    </source>
</evidence>
<keyword evidence="1" id="KW-0325">Glycoprotein</keyword>
<accession>A0ABD0NJR8</accession>
<reference evidence="4 5" key="1">
    <citation type="submission" date="2024-05" db="EMBL/GenBank/DDBJ databases">
        <title>Genome sequencing and assembly of Indian major carp, Cirrhinus mrigala (Hamilton, 1822).</title>
        <authorList>
            <person name="Mohindra V."/>
            <person name="Chowdhury L.M."/>
            <person name="Lal K."/>
            <person name="Jena J.K."/>
        </authorList>
    </citation>
    <scope>NUCLEOTIDE SEQUENCE [LARGE SCALE GENOMIC DNA]</scope>
    <source>
        <strain evidence="4">CM1030</strain>
        <tissue evidence="4">Blood</tissue>
    </source>
</reference>
<dbReference type="InterPro" id="IPR003006">
    <property type="entry name" value="Ig/MHC_CS"/>
</dbReference>
<proteinExistence type="predicted"/>
<dbReference type="PROSITE" id="PS00290">
    <property type="entry name" value="IG_MHC"/>
    <property type="match status" value="1"/>
</dbReference>
<feature type="domain" description="Ig-like" evidence="3">
    <location>
        <begin position="1"/>
        <end position="77"/>
    </location>
</feature>
<organism evidence="4 5">
    <name type="scientific">Cirrhinus mrigala</name>
    <name type="common">Mrigala</name>
    <dbReference type="NCBI Taxonomy" id="683832"/>
    <lineage>
        <taxon>Eukaryota</taxon>
        <taxon>Metazoa</taxon>
        <taxon>Chordata</taxon>
        <taxon>Craniata</taxon>
        <taxon>Vertebrata</taxon>
        <taxon>Euteleostomi</taxon>
        <taxon>Actinopterygii</taxon>
        <taxon>Neopterygii</taxon>
        <taxon>Teleostei</taxon>
        <taxon>Ostariophysi</taxon>
        <taxon>Cypriniformes</taxon>
        <taxon>Cyprinidae</taxon>
        <taxon>Labeoninae</taxon>
        <taxon>Labeonini</taxon>
        <taxon>Cirrhinus</taxon>
    </lineage>
</organism>
<protein>
    <recommendedName>
        <fullName evidence="3">Ig-like domain-containing protein</fullName>
    </recommendedName>
</protein>
<gene>
    <name evidence="4" type="ORF">M9458_045300</name>
</gene>
<dbReference type="InterPro" id="IPR036179">
    <property type="entry name" value="Ig-like_dom_sf"/>
</dbReference>
<feature type="non-terminal residue" evidence="4">
    <location>
        <position position="1"/>
    </location>
</feature>